<evidence type="ECO:0000313" key="9">
    <source>
        <dbReference type="Proteomes" id="UP000436181"/>
    </source>
</evidence>
<evidence type="ECO:0000256" key="5">
    <source>
        <dbReference type="ARBA" id="ARBA00023054"/>
    </source>
</evidence>
<protein>
    <recommendedName>
        <fullName evidence="2">Cell wall synthesis protein Wag31</fullName>
    </recommendedName>
    <alternativeName>
        <fullName evidence="7">Antigen 84</fullName>
    </alternativeName>
</protein>
<dbReference type="Proteomes" id="UP000436181">
    <property type="component" value="Unassembled WGS sequence"/>
</dbReference>
<evidence type="ECO:0000256" key="3">
    <source>
        <dbReference type="ARBA" id="ARBA00022490"/>
    </source>
</evidence>
<comment type="caution">
    <text evidence="8">The sequence shown here is derived from an EMBL/GenBank/DDBJ whole genome shotgun (WGS) entry which is preliminary data.</text>
</comment>
<dbReference type="InterPro" id="IPR007793">
    <property type="entry name" value="DivIVA_fam"/>
</dbReference>
<keyword evidence="6" id="KW-0131">Cell cycle</keyword>
<dbReference type="EMBL" id="WBZJ01000001">
    <property type="protein sequence ID" value="KAB3523177.1"/>
    <property type="molecule type" value="Genomic_DNA"/>
</dbReference>
<accession>A0ABQ6VFI6</accession>
<dbReference type="InterPro" id="IPR019933">
    <property type="entry name" value="DivIVA_domain"/>
</dbReference>
<evidence type="ECO:0000256" key="4">
    <source>
        <dbReference type="ARBA" id="ARBA00022618"/>
    </source>
</evidence>
<keyword evidence="5" id="KW-0175">Coiled coil</keyword>
<keyword evidence="4" id="KW-0132">Cell division</keyword>
<evidence type="ECO:0000256" key="6">
    <source>
        <dbReference type="ARBA" id="ARBA00023306"/>
    </source>
</evidence>
<dbReference type="Gene3D" id="6.10.250.660">
    <property type="match status" value="1"/>
</dbReference>
<gene>
    <name evidence="8" type="ORF">F8377_03255</name>
</gene>
<dbReference type="NCBIfam" id="TIGR03544">
    <property type="entry name" value="DivI1A_domain"/>
    <property type="match status" value="1"/>
</dbReference>
<keyword evidence="9" id="KW-1185">Reference proteome</keyword>
<comment type="subcellular location">
    <subcellularLocation>
        <location evidence="1">Cytoplasm</location>
    </subcellularLocation>
</comment>
<evidence type="ECO:0000256" key="7">
    <source>
        <dbReference type="ARBA" id="ARBA00031737"/>
    </source>
</evidence>
<evidence type="ECO:0000256" key="2">
    <source>
        <dbReference type="ARBA" id="ARBA00018787"/>
    </source>
</evidence>
<evidence type="ECO:0000313" key="8">
    <source>
        <dbReference type="EMBL" id="KAB3523177.1"/>
    </source>
</evidence>
<name>A0ABQ6VFI6_9CORY</name>
<keyword evidence="3" id="KW-0963">Cytoplasm</keyword>
<proteinExistence type="predicted"/>
<dbReference type="Pfam" id="PF05103">
    <property type="entry name" value="DivIVA"/>
    <property type="match status" value="1"/>
</dbReference>
<reference evidence="8 9" key="1">
    <citation type="submission" date="2019-10" db="EMBL/GenBank/DDBJ databases">
        <title>Corynebacterium sp novel species isolated from the respiratory tract of Marmot.</title>
        <authorList>
            <person name="Zhang G."/>
        </authorList>
    </citation>
    <scope>NUCLEOTIDE SEQUENCE [LARGE SCALE GENOMIC DNA]</scope>
    <source>
        <strain evidence="8 9">336</strain>
    </source>
</reference>
<sequence>MFWIVSLLGAVVFGALLTLVLGTAVGRQEDYPPRLEGPDAQEPWKTLLDAPITASSVQEIQFAQSVRGYNPQQVDAYLERVSARLEQLERQPHHHHNTHDS</sequence>
<organism evidence="8 9">
    <name type="scientific">Corynebacterium zhongnanshanii</name>
    <dbReference type="NCBI Taxonomy" id="2768834"/>
    <lineage>
        <taxon>Bacteria</taxon>
        <taxon>Bacillati</taxon>
        <taxon>Actinomycetota</taxon>
        <taxon>Actinomycetes</taxon>
        <taxon>Mycobacteriales</taxon>
        <taxon>Corynebacteriaceae</taxon>
        <taxon>Corynebacterium</taxon>
    </lineage>
</organism>
<evidence type="ECO:0000256" key="1">
    <source>
        <dbReference type="ARBA" id="ARBA00004496"/>
    </source>
</evidence>